<dbReference type="OrthoDB" id="2919534at2759"/>
<sequence length="138" mass="15246">MSKVGFDRHTGLLEAPRLFEYNFNVDVSDIVSSTGNSANLIKLRVVEHLERLYQIVPASRVLNGFNMASETTKGEIILPAVDTQYEGSSINLHQMIKFPTNDGVKAVYGEQHATRELFAVHDMAPASTPSASKKPKDK</sequence>
<organism evidence="1">
    <name type="scientific">Nicotiana tabacum</name>
    <name type="common">Common tobacco</name>
    <dbReference type="NCBI Taxonomy" id="4097"/>
    <lineage>
        <taxon>Eukaryota</taxon>
        <taxon>Viridiplantae</taxon>
        <taxon>Streptophyta</taxon>
        <taxon>Embryophyta</taxon>
        <taxon>Tracheophyta</taxon>
        <taxon>Spermatophyta</taxon>
        <taxon>Magnoliopsida</taxon>
        <taxon>eudicotyledons</taxon>
        <taxon>Gunneridae</taxon>
        <taxon>Pentapetalae</taxon>
        <taxon>asterids</taxon>
        <taxon>lamiids</taxon>
        <taxon>Solanales</taxon>
        <taxon>Solanaceae</taxon>
        <taxon>Nicotianoideae</taxon>
        <taxon>Nicotianeae</taxon>
        <taxon>Nicotiana</taxon>
    </lineage>
</organism>
<accession>A0A1S3ZQ70</accession>
<dbReference type="RefSeq" id="XP_016466526.1">
    <property type="nucleotide sequence ID" value="XM_016611040.1"/>
</dbReference>
<gene>
    <name evidence="1" type="primary">LOC107789267</name>
</gene>
<evidence type="ECO:0000313" key="1">
    <source>
        <dbReference type="RefSeq" id="XP_016466526.1"/>
    </source>
</evidence>
<proteinExistence type="predicted"/>
<dbReference type="PANTHER" id="PTHR33240">
    <property type="entry name" value="OS08G0508500 PROTEIN"/>
    <property type="match status" value="1"/>
</dbReference>
<dbReference type="AlphaFoldDB" id="A0A1S3ZQ70"/>
<dbReference type="PANTHER" id="PTHR33240:SF8">
    <property type="entry name" value="OS03G0439900 PROTEIN"/>
    <property type="match status" value="1"/>
</dbReference>
<dbReference type="PaxDb" id="4097-A0A1S3ZQ70"/>
<reference evidence="1" key="1">
    <citation type="submission" date="2025-08" db="UniProtKB">
        <authorList>
            <consortium name="RefSeq"/>
        </authorList>
    </citation>
    <scope>IDENTIFICATION</scope>
</reference>
<name>A0A1S3ZQ70_TOBAC</name>
<dbReference type="KEGG" id="nta:107789267"/>
<protein>
    <submittedName>
        <fullName evidence="1">Uncharacterized protein</fullName>
    </submittedName>
</protein>